<dbReference type="InterPro" id="IPR013783">
    <property type="entry name" value="Ig-like_fold"/>
</dbReference>
<dbReference type="KEGG" id="uru:DSM104443_00789"/>
<accession>A0A6M4GQW7</accession>
<dbReference type="InterPro" id="IPR015943">
    <property type="entry name" value="WD40/YVTN_repeat-like_dom_sf"/>
</dbReference>
<gene>
    <name evidence="3" type="ORF">DSM104443_00789</name>
</gene>
<organism evidence="3 4">
    <name type="scientific">Usitatibacter rugosus</name>
    <dbReference type="NCBI Taxonomy" id="2732067"/>
    <lineage>
        <taxon>Bacteria</taxon>
        <taxon>Pseudomonadati</taxon>
        <taxon>Pseudomonadota</taxon>
        <taxon>Betaproteobacteria</taxon>
        <taxon>Nitrosomonadales</taxon>
        <taxon>Usitatibacteraceae</taxon>
        <taxon>Usitatibacter</taxon>
    </lineage>
</organism>
<feature type="chain" id="PRO_5026900275" description="Bacterial Ig-like domain-containing protein" evidence="1">
    <location>
        <begin position="26"/>
        <end position="795"/>
    </location>
</feature>
<proteinExistence type="predicted"/>
<dbReference type="Proteomes" id="UP000501534">
    <property type="component" value="Chromosome"/>
</dbReference>
<dbReference type="InterPro" id="IPR044016">
    <property type="entry name" value="Big_13"/>
</dbReference>
<dbReference type="SUPFAM" id="SSF63829">
    <property type="entry name" value="Calcium-dependent phosphotriesterase"/>
    <property type="match status" value="1"/>
</dbReference>
<name>A0A6M4GQW7_9PROT</name>
<reference evidence="3 4" key="1">
    <citation type="submission" date="2020-04" db="EMBL/GenBank/DDBJ databases">
        <title>Usitatibacter rugosus gen. nov., sp. nov. and Usitatibacter palustris sp. nov., novel members of Usitatibacteraceae fam. nov. within the order Nitrosomonadales isolated from soil.</title>
        <authorList>
            <person name="Huber K.J."/>
            <person name="Neumann-Schaal M."/>
            <person name="Geppert A."/>
            <person name="Luckner M."/>
            <person name="Wanner G."/>
            <person name="Overmann J."/>
        </authorList>
    </citation>
    <scope>NUCLEOTIDE SEQUENCE [LARGE SCALE GENOMIC DNA]</scope>
    <source>
        <strain evidence="3 4">0125_3</strain>
    </source>
</reference>
<dbReference type="RefSeq" id="WP_171089702.1">
    <property type="nucleotide sequence ID" value="NZ_CP053069.1"/>
</dbReference>
<feature type="signal peptide" evidence="1">
    <location>
        <begin position="1"/>
        <end position="25"/>
    </location>
</feature>
<feature type="domain" description="Bacterial Ig-like" evidence="2">
    <location>
        <begin position="373"/>
        <end position="422"/>
    </location>
</feature>
<keyword evidence="4" id="KW-1185">Reference proteome</keyword>
<protein>
    <recommendedName>
        <fullName evidence="2">Bacterial Ig-like domain-containing protein</fullName>
    </recommendedName>
</protein>
<keyword evidence="1" id="KW-0732">Signal</keyword>
<dbReference type="Gene3D" id="2.130.10.10">
    <property type="entry name" value="YVTN repeat-like/Quinoprotein amine dehydrogenase"/>
    <property type="match status" value="1"/>
</dbReference>
<sequence length="795" mass="84255">MFYIRRFRAALAALAFLCVAFGAQAQLWFGDERGLHRFDPNTGVVDVDLPFGEALSLVTDRGDGSVWVLSKTRLARFSSDGSTVVFNRTLASFPGNLGTARKMAVNPADATAWIAGERRVLHVNGGGGELLSVVPGEATDLAVAQDGTLWVLDEENDELRRYTSGGALLHRVNLGGASRRARHLAIDSLRGFAWFVADRALVKRSFKTPGHVLARINVAHDADAICSDVDTGDLWVLGGNVLYGYGSDGTSTVTYDLRQNGIANAKSLSCDFATRSLWVGHRRGFSQFTRGPSHMLTQRARDSDWVAVAREATQIRLELEFLAGSSGPFDDQPLFRFRPWASCGGGDCGFEPWVLESTLTFAATLDGTEVGTQFFFDSAATGEVIYMPAAVLADGTHTLTVQAVDGSGNRSEPQTFTFDIDTTPPALVSITPADGAHFPLGTTQILVDFTFDASATNVGVNGFPAQFGNHFRAFIPVPNRQRVLTLTLHATDPSGNLATVPITYTIEQPNVRPVVQLVQPTQGQVFDAPANVTVEATATDSDGTIDRVMFTLGDFGSIIVTSPPYRAVFTGVPIGQYALSAVAFDNRGDVGFSSTTVTVQGPPSVTITTPAPGAAVFEGTPIVATFQPAPNRTLQSLTVLRDGQVLFTVPNPGTTRSNILSGAGVHTYAFVATDSTGAQGTAEITLTVKPFDLVVETPVANAEVTTGEIRVSGHYFGPSDTAIRVNGIPAFVTPTSPDGGTFTRPITLGTGPRVIEVELTSPSLSIGRVYLIPVTVLPIVIVPPPDPPPVGGGAG</sequence>
<evidence type="ECO:0000259" key="2">
    <source>
        <dbReference type="Pfam" id="PF19077"/>
    </source>
</evidence>
<dbReference type="Gene3D" id="2.60.40.10">
    <property type="entry name" value="Immunoglobulins"/>
    <property type="match status" value="4"/>
</dbReference>
<dbReference type="AlphaFoldDB" id="A0A6M4GQW7"/>
<evidence type="ECO:0000256" key="1">
    <source>
        <dbReference type="SAM" id="SignalP"/>
    </source>
</evidence>
<dbReference type="Pfam" id="PF19077">
    <property type="entry name" value="Big_13"/>
    <property type="match status" value="1"/>
</dbReference>
<evidence type="ECO:0000313" key="3">
    <source>
        <dbReference type="EMBL" id="QJR09739.1"/>
    </source>
</evidence>
<dbReference type="EMBL" id="CP053069">
    <property type="protein sequence ID" value="QJR09739.1"/>
    <property type="molecule type" value="Genomic_DNA"/>
</dbReference>
<dbReference type="Pfam" id="PF17957">
    <property type="entry name" value="Big_7"/>
    <property type="match status" value="1"/>
</dbReference>
<evidence type="ECO:0000313" key="4">
    <source>
        <dbReference type="Proteomes" id="UP000501534"/>
    </source>
</evidence>